<organism evidence="1 2">
    <name type="scientific">Smittium megazygosporum</name>
    <dbReference type="NCBI Taxonomy" id="133381"/>
    <lineage>
        <taxon>Eukaryota</taxon>
        <taxon>Fungi</taxon>
        <taxon>Fungi incertae sedis</taxon>
        <taxon>Zoopagomycota</taxon>
        <taxon>Kickxellomycotina</taxon>
        <taxon>Harpellomycetes</taxon>
        <taxon>Harpellales</taxon>
        <taxon>Legeriomycetaceae</taxon>
        <taxon>Smittium</taxon>
    </lineage>
</organism>
<gene>
    <name evidence="1" type="ORF">BB560_004605</name>
</gene>
<comment type="caution">
    <text evidence="1">The sequence shown here is derived from an EMBL/GenBank/DDBJ whole genome shotgun (WGS) entry which is preliminary data.</text>
</comment>
<sequence>MFLAHLIATMCCNDEFMNLKPAFYSQQYPQKNFIRDSLLQFQGPKTPFYRRFRYDQSQAAKYFFEVADRISNNDASSLFNYVFFRLYYSSNLKSMIFSFGAEEYILAKWKIEKERFGLNEYQRHVHASTAKISDYIKSNVRQILLERSNNSSVIIELRSQQSANQF</sequence>
<keyword evidence="2" id="KW-1185">Reference proteome</keyword>
<dbReference type="Proteomes" id="UP000245609">
    <property type="component" value="Unassembled WGS sequence"/>
</dbReference>
<evidence type="ECO:0000313" key="1">
    <source>
        <dbReference type="EMBL" id="PVV00992.1"/>
    </source>
</evidence>
<accession>A0A2T9Z8W4</accession>
<proteinExistence type="predicted"/>
<dbReference type="EMBL" id="MBFS01001460">
    <property type="protein sequence ID" value="PVV00992.1"/>
    <property type="molecule type" value="Genomic_DNA"/>
</dbReference>
<reference evidence="1 2" key="1">
    <citation type="journal article" date="2018" name="MBio">
        <title>Comparative Genomics Reveals the Core Gene Toolbox for the Fungus-Insect Symbiosis.</title>
        <authorList>
            <person name="Wang Y."/>
            <person name="Stata M."/>
            <person name="Wang W."/>
            <person name="Stajich J.E."/>
            <person name="White M.M."/>
            <person name="Moncalvo J.M."/>
        </authorList>
    </citation>
    <scope>NUCLEOTIDE SEQUENCE [LARGE SCALE GENOMIC DNA]</scope>
    <source>
        <strain evidence="1 2">SC-DP-2</strain>
    </source>
</reference>
<protein>
    <submittedName>
        <fullName evidence="1">Uncharacterized protein</fullName>
    </submittedName>
</protein>
<dbReference type="AlphaFoldDB" id="A0A2T9Z8W4"/>
<name>A0A2T9Z8W4_9FUNG</name>
<evidence type="ECO:0000313" key="2">
    <source>
        <dbReference type="Proteomes" id="UP000245609"/>
    </source>
</evidence>